<organism evidence="1 2">
    <name type="scientific">Pseudomonas neustonica</name>
    <dbReference type="NCBI Taxonomy" id="2487346"/>
    <lineage>
        <taxon>Bacteria</taxon>
        <taxon>Pseudomonadati</taxon>
        <taxon>Pseudomonadota</taxon>
        <taxon>Gammaproteobacteria</taxon>
        <taxon>Pseudomonadales</taxon>
        <taxon>Pseudomonadaceae</taxon>
        <taxon>Pseudomonas</taxon>
    </lineage>
</organism>
<protein>
    <submittedName>
        <fullName evidence="1">Uncharacterized protein</fullName>
    </submittedName>
</protein>
<evidence type="ECO:0000313" key="1">
    <source>
        <dbReference type="EMBL" id="ROZ80623.1"/>
    </source>
</evidence>
<name>A0ABX9XET8_9PSED</name>
<comment type="caution">
    <text evidence="1">The sequence shown here is derived from an EMBL/GenBank/DDBJ whole genome shotgun (WGS) entry which is preliminary data.</text>
</comment>
<accession>A0ABX9XET8</accession>
<dbReference type="EMBL" id="RKKU01000041">
    <property type="protein sequence ID" value="ROZ80623.1"/>
    <property type="molecule type" value="Genomic_DNA"/>
</dbReference>
<proteinExistence type="predicted"/>
<evidence type="ECO:0000313" key="2">
    <source>
        <dbReference type="Proteomes" id="UP000275199"/>
    </source>
</evidence>
<keyword evidence="2" id="KW-1185">Reference proteome</keyword>
<dbReference type="Proteomes" id="UP000275199">
    <property type="component" value="Unassembled WGS sequence"/>
</dbReference>
<reference evidence="1 2" key="1">
    <citation type="submission" date="2018-11" db="EMBL/GenBank/DDBJ databases">
        <authorList>
            <person name="Jang G.I."/>
            <person name="Hwang C.Y."/>
        </authorList>
    </citation>
    <scope>NUCLEOTIDE SEQUENCE [LARGE SCALE GENOMIC DNA]</scope>
    <source>
        <strain evidence="1 2">SSM26</strain>
    </source>
</reference>
<sequence>MGILAMEVSEIIARICQDVFTHPGPIAVIQTKTNTSSSNSNWSQMNINSSDSVLVELFLSCSD</sequence>
<gene>
    <name evidence="1" type="ORF">EF096_19375</name>
</gene>